<gene>
    <name evidence="1" type="ORF">J8273_6867</name>
</gene>
<sequence>MHAGADPDLENTETHSELSQKEMWFLCRKFYFSMLVAEKDGSVRSIAYSSTSSEPFYEPGSAPDETTDTVWTLHRFAGPVFERGPCSTRFTWVRMPPVYETTAHDACFIAQTVKGLYWWRSEVISNDGPVRIARYAASLPHWRKHRIVRSIVDVVGCIFLLTPVDLVVWGDVAEEFAGNAAKGLTSFCPVSLPSGSVPDHIMTESGVVVLTCGRKQMIADRDKPELEIGCIFLSGDDKILTRAGVDEVLSHDFRGIYEDSETKVWATESETRHICTRERMLDAYIDGGKLAPAAAGSSRMEKM</sequence>
<protein>
    <submittedName>
        <fullName evidence="1">Uncharacterized protein</fullName>
    </submittedName>
</protein>
<evidence type="ECO:0000313" key="1">
    <source>
        <dbReference type="EMBL" id="KAG9391854.1"/>
    </source>
</evidence>
<dbReference type="OrthoDB" id="70707at2759"/>
<organism evidence="1 2">
    <name type="scientific">Carpediemonas membranifera</name>
    <dbReference type="NCBI Taxonomy" id="201153"/>
    <lineage>
        <taxon>Eukaryota</taxon>
        <taxon>Metamonada</taxon>
        <taxon>Carpediemonas-like organisms</taxon>
        <taxon>Carpediemonas</taxon>
    </lineage>
</organism>
<reference evidence="1" key="1">
    <citation type="submission" date="2021-05" db="EMBL/GenBank/DDBJ databases">
        <title>A free-living protist that lacks canonical eukaryotic 1 DNA replication and segregation systems.</title>
        <authorList>
            <person name="Salas-Leiva D.E."/>
            <person name="Tromer E.C."/>
            <person name="Curtis B.A."/>
            <person name="Jerlstrom-Hultqvist J."/>
            <person name="Kolisko M."/>
            <person name="Yi Z."/>
            <person name="Salas-Leiva J.S."/>
            <person name="Gallot-Lavallee L."/>
            <person name="Kops G.J.P.L."/>
            <person name="Archibald J.M."/>
            <person name="Simpson A.G.B."/>
            <person name="Roger A.J."/>
        </authorList>
    </citation>
    <scope>NUCLEOTIDE SEQUENCE</scope>
    <source>
        <strain evidence="1">BICM</strain>
    </source>
</reference>
<dbReference type="AlphaFoldDB" id="A0A8J6DYA5"/>
<proteinExistence type="predicted"/>
<comment type="caution">
    <text evidence="1">The sequence shown here is derived from an EMBL/GenBank/DDBJ whole genome shotgun (WGS) entry which is preliminary data.</text>
</comment>
<dbReference type="Proteomes" id="UP000717585">
    <property type="component" value="Unassembled WGS sequence"/>
</dbReference>
<evidence type="ECO:0000313" key="2">
    <source>
        <dbReference type="Proteomes" id="UP000717585"/>
    </source>
</evidence>
<name>A0A8J6DYA5_9EUKA</name>
<keyword evidence="2" id="KW-1185">Reference proteome</keyword>
<accession>A0A8J6DYA5</accession>
<dbReference type="EMBL" id="JAHDYR010000048">
    <property type="protein sequence ID" value="KAG9391854.1"/>
    <property type="molecule type" value="Genomic_DNA"/>
</dbReference>